<dbReference type="EMBL" id="SSNT01000015">
    <property type="protein sequence ID" value="THF77479.1"/>
    <property type="molecule type" value="Genomic_DNA"/>
</dbReference>
<organism evidence="1 2">
    <name type="scientific">Metabacillus sediminilitoris</name>
    <dbReference type="NCBI Taxonomy" id="2567941"/>
    <lineage>
        <taxon>Bacteria</taxon>
        <taxon>Bacillati</taxon>
        <taxon>Bacillota</taxon>
        <taxon>Bacilli</taxon>
        <taxon>Bacillales</taxon>
        <taxon>Bacillaceae</taxon>
        <taxon>Metabacillus</taxon>
    </lineage>
</organism>
<dbReference type="OrthoDB" id="2920695at2"/>
<evidence type="ECO:0000313" key="2">
    <source>
        <dbReference type="Proteomes" id="UP000310334"/>
    </source>
</evidence>
<dbReference type="Pfam" id="PF26310">
    <property type="entry name" value="YczF"/>
    <property type="match status" value="1"/>
</dbReference>
<proteinExistence type="predicted"/>
<reference evidence="1 2" key="1">
    <citation type="submission" date="2019-04" db="EMBL/GenBank/DDBJ databases">
        <title>Bacillus sediminilitoris sp. nov., isolated from a tidal flat sediment on the East China Sea.</title>
        <authorList>
            <person name="Wei Y."/>
            <person name="Mao H."/>
            <person name="Fang J."/>
        </authorList>
    </citation>
    <scope>NUCLEOTIDE SEQUENCE [LARGE SCALE GENOMIC DNA]</scope>
    <source>
        <strain evidence="1 2">DSL-17</strain>
    </source>
</reference>
<name>A0A4S4BSK5_9BACI</name>
<dbReference type="Proteomes" id="UP000310334">
    <property type="component" value="Unassembled WGS sequence"/>
</dbReference>
<dbReference type="InterPro" id="IPR058725">
    <property type="entry name" value="YczF"/>
</dbReference>
<protein>
    <submittedName>
        <fullName evidence="1">Uncharacterized protein</fullName>
    </submittedName>
</protein>
<dbReference type="RefSeq" id="WP_136356837.1">
    <property type="nucleotide sequence ID" value="NZ_CP046266.1"/>
</dbReference>
<accession>A0A4S4BSK5</accession>
<sequence>MKIIGVVVFIFLGTISTNVLIDLMSGYRLSFAMSNLLNPFWVIEPGEYVMLALLLFIIIGQQILFIIKNREENQNGSN</sequence>
<comment type="caution">
    <text evidence="1">The sequence shown here is derived from an EMBL/GenBank/DDBJ whole genome shotgun (WGS) entry which is preliminary data.</text>
</comment>
<evidence type="ECO:0000313" key="1">
    <source>
        <dbReference type="EMBL" id="THF77479.1"/>
    </source>
</evidence>
<gene>
    <name evidence="1" type="ORF">E6W99_19275</name>
</gene>
<dbReference type="AlphaFoldDB" id="A0A4S4BSK5"/>
<keyword evidence="2" id="KW-1185">Reference proteome</keyword>